<evidence type="ECO:0000313" key="8">
    <source>
        <dbReference type="EMBL" id="PNF20409.1"/>
    </source>
</evidence>
<dbReference type="PANTHER" id="PTHR11370:SF5">
    <property type="entry name" value="DNA REPAIR PROTEIN XRCC1"/>
    <property type="match status" value="1"/>
</dbReference>
<sequence length="519" mass="57945">MPTVKIERIVSCSSEDSNYPAANLLSCDSKTWKCKNAGEKQASVVLQLEREAVITSVDVGNENSAFIEVLVGRSSTPDLGFEVLLVASSFMSPMEARSGSNPNRVRMFTSDKLSKPEAEQKWDRVKVVCTQPFNKHVQYGLAFITFHSVTTEDKPAALSNKLGRFLVKDDNDELNSISAGSLFARRKDVETQPLRGAAAIREASSPASLARHKPVQKAKPLKLKEEVSQKNGTQKARGENSERHNSKAKKTEEPVVKKPRPLGKPFGRLLEGVTLVISGYQNPHRANLRTMALEMGARYKSDWDSSCTHLVCAFPNTPKFQQVWGKGHIVCKDWVENCHSKRRRLPWRRFALDKRDQNKPESEDEIPELVQDVPDPPCQQDTGGLSGDDDDDGRPQSGSDTEDEIERVRAVNPYDEDTDVDSDGELPATANLPLPQLHDFFDGKCFHLHEELSAVVRSKLKRYIIAFRGSLVDQLNGEHVDFVISNKKVQSKQLVVKPDWVWACNDAGTLLPTGPYQLM</sequence>
<dbReference type="GO" id="GO:0003684">
    <property type="term" value="F:damaged DNA binding"/>
    <property type="evidence" value="ECO:0007669"/>
    <property type="project" value="InterPro"/>
</dbReference>
<dbReference type="PROSITE" id="PS50172">
    <property type="entry name" value="BRCT"/>
    <property type="match status" value="2"/>
</dbReference>
<dbReference type="SMART" id="SM00292">
    <property type="entry name" value="BRCT"/>
    <property type="match status" value="2"/>
</dbReference>
<dbReference type="Gene3D" id="3.40.50.10190">
    <property type="entry name" value="BRCT domain"/>
    <property type="match status" value="2"/>
</dbReference>
<comment type="caution">
    <text evidence="8">The sequence shown here is derived from an EMBL/GenBank/DDBJ whole genome shotgun (WGS) entry which is preliminary data.</text>
</comment>
<dbReference type="STRING" id="105785.A0A2J7PVQ6"/>
<dbReference type="Pfam" id="PF16589">
    <property type="entry name" value="BRCT_2"/>
    <property type="match status" value="1"/>
</dbReference>
<gene>
    <name evidence="8" type="ORF">B7P43_G09231</name>
</gene>
<dbReference type="GO" id="GO:0000012">
    <property type="term" value="P:single strand break repair"/>
    <property type="evidence" value="ECO:0007669"/>
    <property type="project" value="InterPro"/>
</dbReference>
<proteinExistence type="predicted"/>
<keyword evidence="3" id="KW-0227">DNA damage</keyword>
<feature type="compositionally biased region" description="Basic and acidic residues" evidence="6">
    <location>
        <begin position="236"/>
        <end position="256"/>
    </location>
</feature>
<dbReference type="InterPro" id="IPR001357">
    <property type="entry name" value="BRCT_dom"/>
</dbReference>
<keyword evidence="2" id="KW-0677">Repeat</keyword>
<keyword evidence="9" id="KW-1185">Reference proteome</keyword>
<feature type="region of interest" description="Disordered" evidence="6">
    <location>
        <begin position="355"/>
        <end position="429"/>
    </location>
</feature>
<dbReference type="InterPro" id="IPR002706">
    <property type="entry name" value="Xrcc1_N"/>
</dbReference>
<dbReference type="FunFam" id="3.40.50.10190:FF:000008">
    <property type="entry name" value="X-ray repair cross complementing 1"/>
    <property type="match status" value="1"/>
</dbReference>
<evidence type="ECO:0000259" key="7">
    <source>
        <dbReference type="PROSITE" id="PS50172"/>
    </source>
</evidence>
<dbReference type="InterPro" id="IPR008979">
    <property type="entry name" value="Galactose-bd-like_sf"/>
</dbReference>
<feature type="region of interest" description="Disordered" evidence="6">
    <location>
        <begin position="201"/>
        <end position="263"/>
    </location>
</feature>
<evidence type="ECO:0000256" key="4">
    <source>
        <dbReference type="ARBA" id="ARBA00023204"/>
    </source>
</evidence>
<dbReference type="CDD" id="cd17725">
    <property type="entry name" value="BRCT_XRCC1_rpt1"/>
    <property type="match status" value="1"/>
</dbReference>
<dbReference type="Pfam" id="PF01834">
    <property type="entry name" value="XRCC1_N"/>
    <property type="match status" value="1"/>
</dbReference>
<dbReference type="GO" id="GO:0006284">
    <property type="term" value="P:base-excision repair"/>
    <property type="evidence" value="ECO:0007669"/>
    <property type="project" value="InterPro"/>
</dbReference>
<reference evidence="8 9" key="1">
    <citation type="submission" date="2017-12" db="EMBL/GenBank/DDBJ databases">
        <title>Hemimetabolous genomes reveal molecular basis of termite eusociality.</title>
        <authorList>
            <person name="Harrison M.C."/>
            <person name="Jongepier E."/>
            <person name="Robertson H.M."/>
            <person name="Arning N."/>
            <person name="Bitard-Feildel T."/>
            <person name="Chao H."/>
            <person name="Childers C.P."/>
            <person name="Dinh H."/>
            <person name="Doddapaneni H."/>
            <person name="Dugan S."/>
            <person name="Gowin J."/>
            <person name="Greiner C."/>
            <person name="Han Y."/>
            <person name="Hu H."/>
            <person name="Hughes D.S.T."/>
            <person name="Huylmans A.-K."/>
            <person name="Kemena C."/>
            <person name="Kremer L.P.M."/>
            <person name="Lee S.L."/>
            <person name="Lopez-Ezquerra A."/>
            <person name="Mallet L."/>
            <person name="Monroy-Kuhn J.M."/>
            <person name="Moser A."/>
            <person name="Murali S.C."/>
            <person name="Muzny D.M."/>
            <person name="Otani S."/>
            <person name="Piulachs M.-D."/>
            <person name="Poelchau M."/>
            <person name="Qu J."/>
            <person name="Schaub F."/>
            <person name="Wada-Katsumata A."/>
            <person name="Worley K.C."/>
            <person name="Xie Q."/>
            <person name="Ylla G."/>
            <person name="Poulsen M."/>
            <person name="Gibbs R.A."/>
            <person name="Schal C."/>
            <person name="Richards S."/>
            <person name="Belles X."/>
            <person name="Korb J."/>
            <person name="Bornberg-Bauer E."/>
        </authorList>
    </citation>
    <scope>NUCLEOTIDE SEQUENCE [LARGE SCALE GENOMIC DNA]</scope>
    <source>
        <tissue evidence="8">Whole body</tissue>
    </source>
</reference>
<dbReference type="Proteomes" id="UP000235965">
    <property type="component" value="Unassembled WGS sequence"/>
</dbReference>
<feature type="domain" description="BRCT" evidence="7">
    <location>
        <begin position="265"/>
        <end position="352"/>
    </location>
</feature>
<comment type="subcellular location">
    <subcellularLocation>
        <location evidence="1">Nucleus</location>
    </subcellularLocation>
</comment>
<dbReference type="SUPFAM" id="SSF52113">
    <property type="entry name" value="BRCT domain"/>
    <property type="match status" value="2"/>
</dbReference>
<feature type="compositionally biased region" description="Acidic residues" evidence="6">
    <location>
        <begin position="414"/>
        <end position="424"/>
    </location>
</feature>
<evidence type="ECO:0000256" key="3">
    <source>
        <dbReference type="ARBA" id="ARBA00022763"/>
    </source>
</evidence>
<feature type="compositionally biased region" description="Basic residues" evidence="6">
    <location>
        <begin position="210"/>
        <end position="221"/>
    </location>
</feature>
<evidence type="ECO:0000256" key="5">
    <source>
        <dbReference type="ARBA" id="ARBA00023242"/>
    </source>
</evidence>
<dbReference type="GO" id="GO:0006303">
    <property type="term" value="P:double-strand break repair via nonhomologous end joining"/>
    <property type="evidence" value="ECO:0007669"/>
    <property type="project" value="InterPro"/>
</dbReference>
<dbReference type="EMBL" id="NEVH01020944">
    <property type="protein sequence ID" value="PNF20409.1"/>
    <property type="molecule type" value="Genomic_DNA"/>
</dbReference>
<dbReference type="GO" id="GO:0005634">
    <property type="term" value="C:nucleus"/>
    <property type="evidence" value="ECO:0007669"/>
    <property type="project" value="UniProtKB-SubCell"/>
</dbReference>
<dbReference type="InterPro" id="IPR045080">
    <property type="entry name" value="BRCT_XRCC1_rpt1"/>
</dbReference>
<dbReference type="Gene3D" id="2.60.120.260">
    <property type="entry name" value="Galactose-binding domain-like"/>
    <property type="match status" value="1"/>
</dbReference>
<dbReference type="InParanoid" id="A0A2J7PVQ6"/>
<dbReference type="FunFam" id="2.60.120.260:FF:000025">
    <property type="entry name" value="DNA repair protein XRCC1 isoform X1"/>
    <property type="match status" value="1"/>
</dbReference>
<dbReference type="InterPro" id="IPR036420">
    <property type="entry name" value="BRCT_dom_sf"/>
</dbReference>
<organism evidence="8 9">
    <name type="scientific">Cryptotermes secundus</name>
    <dbReference type="NCBI Taxonomy" id="105785"/>
    <lineage>
        <taxon>Eukaryota</taxon>
        <taxon>Metazoa</taxon>
        <taxon>Ecdysozoa</taxon>
        <taxon>Arthropoda</taxon>
        <taxon>Hexapoda</taxon>
        <taxon>Insecta</taxon>
        <taxon>Pterygota</taxon>
        <taxon>Neoptera</taxon>
        <taxon>Polyneoptera</taxon>
        <taxon>Dictyoptera</taxon>
        <taxon>Blattodea</taxon>
        <taxon>Blattoidea</taxon>
        <taxon>Termitoidae</taxon>
        <taxon>Kalotermitidae</taxon>
        <taxon>Cryptotermitinae</taxon>
        <taxon>Cryptotermes</taxon>
    </lineage>
</organism>
<dbReference type="Pfam" id="PF12738">
    <property type="entry name" value="PTCB-BRCT"/>
    <property type="match status" value="1"/>
</dbReference>
<keyword evidence="5" id="KW-0539">Nucleus</keyword>
<dbReference type="PANTHER" id="PTHR11370">
    <property type="entry name" value="DNA-REPAIR PROTEIN XRCC1"/>
    <property type="match status" value="1"/>
</dbReference>
<name>A0A2J7PVQ6_9NEOP</name>
<evidence type="ECO:0000256" key="6">
    <source>
        <dbReference type="SAM" id="MobiDB-lite"/>
    </source>
</evidence>
<dbReference type="AlphaFoldDB" id="A0A2J7PVQ6"/>
<keyword evidence="4" id="KW-0234">DNA repair</keyword>
<evidence type="ECO:0000256" key="2">
    <source>
        <dbReference type="ARBA" id="ARBA00022737"/>
    </source>
</evidence>
<protein>
    <submittedName>
        <fullName evidence="8">DNA repair protein XRCC1</fullName>
    </submittedName>
</protein>
<evidence type="ECO:0000313" key="9">
    <source>
        <dbReference type="Proteomes" id="UP000235965"/>
    </source>
</evidence>
<feature type="domain" description="BRCT" evidence="7">
    <location>
        <begin position="436"/>
        <end position="518"/>
    </location>
</feature>
<evidence type="ECO:0000256" key="1">
    <source>
        <dbReference type="ARBA" id="ARBA00004123"/>
    </source>
</evidence>
<dbReference type="FunCoup" id="A0A2J7PVQ6">
    <property type="interactions" value="1761"/>
</dbReference>
<dbReference type="SUPFAM" id="SSF49785">
    <property type="entry name" value="Galactose-binding domain-like"/>
    <property type="match status" value="1"/>
</dbReference>
<dbReference type="OrthoDB" id="25840at2759"/>
<accession>A0A2J7PVQ6</accession>